<gene>
    <name evidence="3" type="ORF">MGWOODY_Mmi2488</name>
</gene>
<sequence>MTENFDDELARMDELEEQADSALFEALSLDDPIRGLTLRHHPTVQSGSTLQSVIDILRNEKVGCVMVEKDNQIIGVMTERDFLLRAIAKGLDMTAVTIDDYMTKNPEILHPDDPISYALNKMHVFGIRHIPIIEESGAIRGLISVKDIIAHIGNYFGEEIVNLPPEPTRKALDRPEGG</sequence>
<dbReference type="SUPFAM" id="SSF54631">
    <property type="entry name" value="CBS-domain pair"/>
    <property type="match status" value="1"/>
</dbReference>
<dbReference type="SMART" id="SM00116">
    <property type="entry name" value="CBS"/>
    <property type="match status" value="2"/>
</dbReference>
<dbReference type="InterPro" id="IPR000644">
    <property type="entry name" value="CBS_dom"/>
</dbReference>
<accession>A0A160VCY1</accession>
<feature type="domain" description="CBS" evidence="2">
    <location>
        <begin position="37"/>
        <end position="93"/>
    </location>
</feature>
<reference evidence="3" key="1">
    <citation type="submission" date="2015-10" db="EMBL/GenBank/DDBJ databases">
        <authorList>
            <person name="Gilbert D.G."/>
        </authorList>
    </citation>
    <scope>NUCLEOTIDE SEQUENCE</scope>
</reference>
<dbReference type="Gene3D" id="3.10.580.10">
    <property type="entry name" value="CBS-domain"/>
    <property type="match status" value="1"/>
</dbReference>
<dbReference type="EMBL" id="FAXC01000029">
    <property type="protein sequence ID" value="CUV08225.1"/>
    <property type="molecule type" value="Genomic_DNA"/>
</dbReference>
<feature type="domain" description="CBS" evidence="2">
    <location>
        <begin position="102"/>
        <end position="160"/>
    </location>
</feature>
<dbReference type="PANTHER" id="PTHR43080">
    <property type="entry name" value="CBS DOMAIN-CONTAINING PROTEIN CBSX3, MITOCHONDRIAL"/>
    <property type="match status" value="1"/>
</dbReference>
<keyword evidence="1" id="KW-0129">CBS domain</keyword>
<dbReference type="InterPro" id="IPR051257">
    <property type="entry name" value="Diverse_CBS-Domain"/>
</dbReference>
<dbReference type="InterPro" id="IPR046342">
    <property type="entry name" value="CBS_dom_sf"/>
</dbReference>
<protein>
    <submittedName>
        <fullName evidence="3">CBS domain protein</fullName>
    </submittedName>
</protein>
<dbReference type="AlphaFoldDB" id="A0A160VCY1"/>
<organism evidence="3">
    <name type="scientific">hydrothermal vent metagenome</name>
    <dbReference type="NCBI Taxonomy" id="652676"/>
    <lineage>
        <taxon>unclassified sequences</taxon>
        <taxon>metagenomes</taxon>
        <taxon>ecological metagenomes</taxon>
    </lineage>
</organism>
<evidence type="ECO:0000313" key="3">
    <source>
        <dbReference type="EMBL" id="CUV08225.1"/>
    </source>
</evidence>
<dbReference type="PANTHER" id="PTHR43080:SF2">
    <property type="entry name" value="CBS DOMAIN-CONTAINING PROTEIN"/>
    <property type="match status" value="1"/>
</dbReference>
<dbReference type="PROSITE" id="PS51371">
    <property type="entry name" value="CBS"/>
    <property type="match status" value="2"/>
</dbReference>
<proteinExistence type="predicted"/>
<evidence type="ECO:0000256" key="1">
    <source>
        <dbReference type="ARBA" id="ARBA00023122"/>
    </source>
</evidence>
<dbReference type="Pfam" id="PF00571">
    <property type="entry name" value="CBS"/>
    <property type="match status" value="2"/>
</dbReference>
<name>A0A160VCY1_9ZZZZ</name>
<evidence type="ECO:0000259" key="2">
    <source>
        <dbReference type="PROSITE" id="PS51371"/>
    </source>
</evidence>